<proteinExistence type="predicted"/>
<dbReference type="EMBL" id="JBBXMP010000503">
    <property type="protein sequence ID" value="KAL0057536.1"/>
    <property type="molecule type" value="Genomic_DNA"/>
</dbReference>
<dbReference type="Proteomes" id="UP001437256">
    <property type="component" value="Unassembled WGS sequence"/>
</dbReference>
<accession>A0ABR2Z7G8</accession>
<comment type="caution">
    <text evidence="1">The sequence shown here is derived from an EMBL/GenBank/DDBJ whole genome shotgun (WGS) entry which is preliminary data.</text>
</comment>
<name>A0ABR2Z7G8_9AGAR</name>
<protein>
    <submittedName>
        <fullName evidence="1">Uncharacterized protein</fullName>
    </submittedName>
</protein>
<keyword evidence="2" id="KW-1185">Reference proteome</keyword>
<sequence>MSQDLENTITVENPSPSMAGDVQLAHQIAEIVDERLAAGLAGLVKAELDTVVRTVVQEVLTSGMPSSDPNTVATGATASAPAPSQQIGTVASSNHVNSLVCPHCRGEVPLAEAERRWYAVWRGRRIGWVRGSDNLTDITRGVSGAGFKFCANLEAAKAIFLEKQAAKRTSIVTDGVDVSFTLAAEDGVLFP</sequence>
<organism evidence="1 2">
    <name type="scientific">Marasmius tenuissimus</name>
    <dbReference type="NCBI Taxonomy" id="585030"/>
    <lineage>
        <taxon>Eukaryota</taxon>
        <taxon>Fungi</taxon>
        <taxon>Dikarya</taxon>
        <taxon>Basidiomycota</taxon>
        <taxon>Agaricomycotina</taxon>
        <taxon>Agaricomycetes</taxon>
        <taxon>Agaricomycetidae</taxon>
        <taxon>Agaricales</taxon>
        <taxon>Marasmiineae</taxon>
        <taxon>Marasmiaceae</taxon>
        <taxon>Marasmius</taxon>
    </lineage>
</organism>
<evidence type="ECO:0000313" key="1">
    <source>
        <dbReference type="EMBL" id="KAL0057536.1"/>
    </source>
</evidence>
<gene>
    <name evidence="1" type="ORF">AAF712_015823</name>
</gene>
<evidence type="ECO:0000313" key="2">
    <source>
        <dbReference type="Proteomes" id="UP001437256"/>
    </source>
</evidence>
<reference evidence="1 2" key="1">
    <citation type="submission" date="2024-05" db="EMBL/GenBank/DDBJ databases">
        <title>A draft genome resource for the thread blight pathogen Marasmius tenuissimus strain MS-2.</title>
        <authorList>
            <person name="Yulfo-Soto G.E."/>
            <person name="Baruah I.K."/>
            <person name="Amoako-Attah I."/>
            <person name="Bukari Y."/>
            <person name="Meinhardt L.W."/>
            <person name="Bailey B.A."/>
            <person name="Cohen S.P."/>
        </authorList>
    </citation>
    <scope>NUCLEOTIDE SEQUENCE [LARGE SCALE GENOMIC DNA]</scope>
    <source>
        <strain evidence="1 2">MS-2</strain>
    </source>
</reference>